<evidence type="ECO:0000256" key="2">
    <source>
        <dbReference type="ARBA" id="ARBA00022448"/>
    </source>
</evidence>
<evidence type="ECO:0000256" key="6">
    <source>
        <dbReference type="ARBA" id="ARBA00023136"/>
    </source>
</evidence>
<dbReference type="GO" id="GO:0016020">
    <property type="term" value="C:membrane"/>
    <property type="evidence" value="ECO:0007669"/>
    <property type="project" value="UniProtKB-SubCell"/>
</dbReference>
<keyword evidence="6 8" id="KW-0472">Membrane</keyword>
<evidence type="ECO:0000256" key="4">
    <source>
        <dbReference type="ARBA" id="ARBA00022989"/>
    </source>
</evidence>
<dbReference type="Pfam" id="PF01545">
    <property type="entry name" value="Cation_efflux"/>
    <property type="match status" value="1"/>
</dbReference>
<feature type="transmembrane region" description="Helical" evidence="8">
    <location>
        <begin position="69"/>
        <end position="87"/>
    </location>
</feature>
<dbReference type="AlphaFoldDB" id="A0A858R8V1"/>
<dbReference type="NCBIfam" id="TIGR01297">
    <property type="entry name" value="CDF"/>
    <property type="match status" value="1"/>
</dbReference>
<dbReference type="InterPro" id="IPR027469">
    <property type="entry name" value="Cation_efflux_TMD_sf"/>
</dbReference>
<reference evidence="10" key="1">
    <citation type="submission" date="2020-04" db="EMBL/GenBank/DDBJ databases">
        <title>A desert anoxygenic phototrophic bacterium fixes CO2 using RubisCO under aerobic conditions.</title>
        <authorList>
            <person name="Tang K."/>
        </authorList>
    </citation>
    <scope>NUCLEOTIDE SEQUENCE [LARGE SCALE GENOMIC DNA]</scope>
    <source>
        <strain evidence="10">MIMtkB3</strain>
    </source>
</reference>
<feature type="transmembrane region" description="Helical" evidence="8">
    <location>
        <begin position="39"/>
        <end position="63"/>
    </location>
</feature>
<keyword evidence="5" id="KW-0406">Ion transport</keyword>
<name>A0A858R8V1_9PROT</name>
<dbReference type="GO" id="GO:0005385">
    <property type="term" value="F:zinc ion transmembrane transporter activity"/>
    <property type="evidence" value="ECO:0007669"/>
    <property type="project" value="InterPro"/>
</dbReference>
<feature type="transmembrane region" description="Helical" evidence="8">
    <location>
        <begin position="201"/>
        <end position="221"/>
    </location>
</feature>
<evidence type="ECO:0000313" key="10">
    <source>
        <dbReference type="EMBL" id="QJE73801.1"/>
    </source>
</evidence>
<proteinExistence type="predicted"/>
<keyword evidence="2" id="KW-0813">Transport</keyword>
<dbReference type="InterPro" id="IPR045316">
    <property type="entry name" value="Msc2-like"/>
</dbReference>
<sequence>MPDHHDHPHPHHHTPADDCAARDHGFLGAGHRRNESRTWWVIGLTVVTMVAEIWAGTVFGSMALVADGWHMATHAGALLVTAGAYAFARRHARDPRFSFGTGKVGDLAGFASAVALGFVALMIGWESVERLLDPGQIRFGEAMLVAVLGLVVNLASAALLHDKEHGHHHGHGHHDHHDHDHGHREDEGRHAHRRDLNLSSAYFHVLADALTSVLAILGLAAGWKLGWTWMDAAVGLLGAVVIARWSWGLTRDAGANLLDAVPDTKLEHAIRGRLQDTGATVTDLHLWRLGPGHLAAVAHVTDPAGRRAGFFRERLAGLEGLSHVTVQVE</sequence>
<dbReference type="PANTHER" id="PTHR45755">
    <property type="match status" value="1"/>
</dbReference>
<evidence type="ECO:0000256" key="7">
    <source>
        <dbReference type="SAM" id="MobiDB-lite"/>
    </source>
</evidence>
<keyword evidence="4 8" id="KW-1133">Transmembrane helix</keyword>
<gene>
    <name evidence="10" type="primary">dmeF</name>
    <name evidence="10" type="ORF">HHL28_12480</name>
</gene>
<evidence type="ECO:0000256" key="5">
    <source>
        <dbReference type="ARBA" id="ARBA00023065"/>
    </source>
</evidence>
<dbReference type="GO" id="GO:0006882">
    <property type="term" value="P:intracellular zinc ion homeostasis"/>
    <property type="evidence" value="ECO:0007669"/>
    <property type="project" value="InterPro"/>
</dbReference>
<feature type="transmembrane region" description="Helical" evidence="8">
    <location>
        <begin position="137"/>
        <end position="160"/>
    </location>
</feature>
<dbReference type="InterPro" id="IPR058533">
    <property type="entry name" value="Cation_efflux_TM"/>
</dbReference>
<organism evidence="10 11">
    <name type="scientific">Aerophototrophica crusticola</name>
    <dbReference type="NCBI Taxonomy" id="1709002"/>
    <lineage>
        <taxon>Bacteria</taxon>
        <taxon>Pseudomonadati</taxon>
        <taxon>Pseudomonadota</taxon>
        <taxon>Alphaproteobacteria</taxon>
        <taxon>Rhodospirillales</taxon>
        <taxon>Rhodospirillaceae</taxon>
        <taxon>Aerophototrophica</taxon>
    </lineage>
</organism>
<accession>A0A858R8V1</accession>
<feature type="transmembrane region" description="Helical" evidence="8">
    <location>
        <begin position="107"/>
        <end position="125"/>
    </location>
</feature>
<dbReference type="Gene3D" id="1.20.1510.10">
    <property type="entry name" value="Cation efflux protein transmembrane domain"/>
    <property type="match status" value="1"/>
</dbReference>
<evidence type="ECO:0000256" key="3">
    <source>
        <dbReference type="ARBA" id="ARBA00022692"/>
    </source>
</evidence>
<dbReference type="SUPFAM" id="SSF161111">
    <property type="entry name" value="Cation efflux protein transmembrane domain-like"/>
    <property type="match status" value="1"/>
</dbReference>
<dbReference type="NCBIfam" id="NF033827">
    <property type="entry name" value="CDF_efflux_DmeF"/>
    <property type="match status" value="1"/>
</dbReference>
<evidence type="ECO:0000256" key="8">
    <source>
        <dbReference type="SAM" id="Phobius"/>
    </source>
</evidence>
<dbReference type="Proteomes" id="UP000501891">
    <property type="component" value="Chromosome"/>
</dbReference>
<dbReference type="EMBL" id="CP051775">
    <property type="protein sequence ID" value="QJE73801.1"/>
    <property type="molecule type" value="Genomic_DNA"/>
</dbReference>
<feature type="transmembrane region" description="Helical" evidence="8">
    <location>
        <begin position="227"/>
        <end position="247"/>
    </location>
</feature>
<feature type="region of interest" description="Disordered" evidence="7">
    <location>
        <begin position="165"/>
        <end position="190"/>
    </location>
</feature>
<evidence type="ECO:0000259" key="9">
    <source>
        <dbReference type="Pfam" id="PF01545"/>
    </source>
</evidence>
<evidence type="ECO:0000256" key="1">
    <source>
        <dbReference type="ARBA" id="ARBA00004141"/>
    </source>
</evidence>
<protein>
    <submittedName>
        <fullName evidence="10">CDF family Co(II)/Ni(II) efflux transporter DmeF</fullName>
    </submittedName>
</protein>
<dbReference type="KEGG" id="acru:HHL28_12480"/>
<dbReference type="PANTHER" id="PTHR45755:SF4">
    <property type="entry name" value="ZINC TRANSPORTER 7"/>
    <property type="match status" value="1"/>
</dbReference>
<evidence type="ECO:0000313" key="11">
    <source>
        <dbReference type="Proteomes" id="UP000501891"/>
    </source>
</evidence>
<keyword evidence="3 8" id="KW-0812">Transmembrane</keyword>
<feature type="domain" description="Cation efflux protein transmembrane" evidence="9">
    <location>
        <begin position="42"/>
        <end position="258"/>
    </location>
</feature>
<feature type="compositionally biased region" description="Basic and acidic residues" evidence="7">
    <location>
        <begin position="175"/>
        <end position="189"/>
    </location>
</feature>
<keyword evidence="11" id="KW-1185">Reference proteome</keyword>
<dbReference type="InterPro" id="IPR002524">
    <property type="entry name" value="Cation_efflux"/>
</dbReference>
<comment type="subcellular location">
    <subcellularLocation>
        <location evidence="1">Membrane</location>
        <topology evidence="1">Multi-pass membrane protein</topology>
    </subcellularLocation>
</comment>